<proteinExistence type="predicted"/>
<sequence length="127" mass="14464">MMMKNKLTPLEELRQEKAIARRECAESEERLGEHWTYLSDNAGPLLFQSAMNTILRQFGFGPGEKSKDAEDGGGVAHSGLLGSLMAYYPIVWEIVQPMLLRFVVKKIKSIFSGKKKKRRRDSDEDDD</sequence>
<organism evidence="1">
    <name type="scientific">uncultured Dysgonomonas sp</name>
    <dbReference type="NCBI Taxonomy" id="206096"/>
    <lineage>
        <taxon>Bacteria</taxon>
        <taxon>Pseudomonadati</taxon>
        <taxon>Bacteroidota</taxon>
        <taxon>Bacteroidia</taxon>
        <taxon>Bacteroidales</taxon>
        <taxon>Dysgonomonadaceae</taxon>
        <taxon>Dysgonomonas</taxon>
        <taxon>environmental samples</taxon>
    </lineage>
</organism>
<dbReference type="EMBL" id="FLUM01000003">
    <property type="protein sequence ID" value="SBW04483.1"/>
    <property type="molecule type" value="Genomic_DNA"/>
</dbReference>
<dbReference type="AlphaFoldDB" id="A0A212JYK2"/>
<accession>A0A212JYK2</accession>
<name>A0A212JYK2_9BACT</name>
<gene>
    <name evidence="1" type="ORF">KL86DYS1_30853</name>
</gene>
<evidence type="ECO:0000313" key="1">
    <source>
        <dbReference type="EMBL" id="SBW04483.1"/>
    </source>
</evidence>
<protein>
    <submittedName>
        <fullName evidence="1">Uncharacterized protein</fullName>
    </submittedName>
</protein>
<reference evidence="1" key="1">
    <citation type="submission" date="2016-04" db="EMBL/GenBank/DDBJ databases">
        <authorList>
            <person name="Evans L.H."/>
            <person name="Alamgir A."/>
            <person name="Owens N."/>
            <person name="Weber N.D."/>
            <person name="Virtaneva K."/>
            <person name="Barbian K."/>
            <person name="Babar A."/>
            <person name="Rosenke K."/>
        </authorList>
    </citation>
    <scope>NUCLEOTIDE SEQUENCE</scope>
    <source>
        <strain evidence="1">86-1</strain>
    </source>
</reference>